<protein>
    <submittedName>
        <fullName evidence="2">Uncharacterized protein</fullName>
    </submittedName>
</protein>
<dbReference type="AlphaFoldDB" id="A0A8H7H0S2"/>
<accession>A0A8H7H0S2</accession>
<name>A0A8H7H0S2_9AGAM</name>
<evidence type="ECO:0000313" key="3">
    <source>
        <dbReference type="Proteomes" id="UP000650582"/>
    </source>
</evidence>
<gene>
    <name evidence="2" type="ORF">RHS04_09157</name>
</gene>
<organism evidence="2 3">
    <name type="scientific">Rhizoctonia solani</name>
    <dbReference type="NCBI Taxonomy" id="456999"/>
    <lineage>
        <taxon>Eukaryota</taxon>
        <taxon>Fungi</taxon>
        <taxon>Dikarya</taxon>
        <taxon>Basidiomycota</taxon>
        <taxon>Agaricomycotina</taxon>
        <taxon>Agaricomycetes</taxon>
        <taxon>Cantharellales</taxon>
        <taxon>Ceratobasidiaceae</taxon>
        <taxon>Rhizoctonia</taxon>
    </lineage>
</organism>
<feature type="region of interest" description="Disordered" evidence="1">
    <location>
        <begin position="233"/>
        <end position="287"/>
    </location>
</feature>
<sequence length="565" mass="62256">MKRRIYELKLVHTYNRRQHVDSRGELSGQISASRSLPQGQGRIATPPPEVPEIEFSNEPLVTYIGTNGEEECAIVGIDDSYEKILSEACINLAAWLPSDWQDRRKDFAREVRNRKGDMVWAAVQPSLVIELGRLGRLPELRLRIHPPPGSSSSNNGLLSTQNNLSLPNETTPAYEAEPQVSAVDGIVQAVLHKLFSENSGNLLIPGSGPNSEPTMSPDTKARLRELEDALLASESQAPPPPHDTLNSPMDIPLLQPSIANRPSPRNSSLGNAWNSENNQLPTPQSPPSQLRFWGDERTQTGALTVCLGLNNRGADHPPPLPVDRPSASNIPIDPILWASAKSVSDGKHNVAIHTLLSACNETAHPENRAQFFVWLGQISCEIKEYINASSYFTAALDLFTTLKDRAGSIECRMMLARLACQRDGKTLEAEEKLRELLSEAKRHQLKATEIKLLCEICQLACTTKDLEGDCFLLSERAKLGAQSLGDMWLKAEASQISGMVNEAKNDLISALQAYSGAIELYQGASSGKANSPITHVKEVEMSIQRIKHTLAEQTTKSKSRFRRFF</sequence>
<dbReference type="InterPro" id="IPR011990">
    <property type="entry name" value="TPR-like_helical_dom_sf"/>
</dbReference>
<reference evidence="2" key="1">
    <citation type="submission" date="2020-09" db="EMBL/GenBank/DDBJ databases">
        <title>Comparative genome analyses of four rice-infecting Rhizoctonia solani isolates reveal extensive enrichment of homogalacturonan modification genes.</title>
        <authorList>
            <person name="Lee D.-Y."/>
            <person name="Jeon J."/>
            <person name="Kim K.-T."/>
            <person name="Cheong K."/>
            <person name="Song H."/>
            <person name="Choi G."/>
            <person name="Ko J."/>
            <person name="Opiyo S.O."/>
            <person name="Zuo S."/>
            <person name="Madhav S."/>
            <person name="Lee Y.-H."/>
            <person name="Wang G.-L."/>
        </authorList>
    </citation>
    <scope>NUCLEOTIDE SEQUENCE</scope>
    <source>
        <strain evidence="2">AG1-IA YN-7</strain>
    </source>
</reference>
<dbReference type="EMBL" id="JACYCC010000347">
    <property type="protein sequence ID" value="KAF8668093.1"/>
    <property type="molecule type" value="Genomic_DNA"/>
</dbReference>
<feature type="compositionally biased region" description="Polar residues" evidence="1">
    <location>
        <begin position="28"/>
        <end position="38"/>
    </location>
</feature>
<dbReference type="Gene3D" id="1.25.40.10">
    <property type="entry name" value="Tetratricopeptide repeat domain"/>
    <property type="match status" value="1"/>
</dbReference>
<feature type="compositionally biased region" description="Polar residues" evidence="1">
    <location>
        <begin position="257"/>
        <end position="278"/>
    </location>
</feature>
<feature type="region of interest" description="Disordered" evidence="1">
    <location>
        <begin position="145"/>
        <end position="170"/>
    </location>
</feature>
<dbReference type="Proteomes" id="UP000650582">
    <property type="component" value="Unassembled WGS sequence"/>
</dbReference>
<evidence type="ECO:0000313" key="2">
    <source>
        <dbReference type="EMBL" id="KAF8668093.1"/>
    </source>
</evidence>
<evidence type="ECO:0000256" key="1">
    <source>
        <dbReference type="SAM" id="MobiDB-lite"/>
    </source>
</evidence>
<comment type="caution">
    <text evidence="2">The sequence shown here is derived from an EMBL/GenBank/DDBJ whole genome shotgun (WGS) entry which is preliminary data.</text>
</comment>
<feature type="compositionally biased region" description="Low complexity" evidence="1">
    <location>
        <begin position="150"/>
        <end position="166"/>
    </location>
</feature>
<dbReference type="SUPFAM" id="SSF48452">
    <property type="entry name" value="TPR-like"/>
    <property type="match status" value="1"/>
</dbReference>
<proteinExistence type="predicted"/>
<feature type="region of interest" description="Disordered" evidence="1">
    <location>
        <begin position="20"/>
        <end position="49"/>
    </location>
</feature>